<keyword evidence="8" id="KW-0479">Metal-binding</keyword>
<dbReference type="GO" id="GO:0070006">
    <property type="term" value="F:metalloaminopeptidase activity"/>
    <property type="evidence" value="ECO:0007669"/>
    <property type="project" value="TreeGrafter"/>
</dbReference>
<evidence type="ECO:0000256" key="10">
    <source>
        <dbReference type="ARBA" id="ARBA00022833"/>
    </source>
</evidence>
<evidence type="ECO:0000256" key="3">
    <source>
        <dbReference type="ARBA" id="ARBA00010136"/>
    </source>
</evidence>
<dbReference type="GO" id="GO:0016020">
    <property type="term" value="C:membrane"/>
    <property type="evidence" value="ECO:0007669"/>
    <property type="project" value="TreeGrafter"/>
</dbReference>
<dbReference type="GO" id="GO:0005737">
    <property type="term" value="C:cytoplasm"/>
    <property type="evidence" value="ECO:0007669"/>
    <property type="project" value="TreeGrafter"/>
</dbReference>
<evidence type="ECO:0000256" key="2">
    <source>
        <dbReference type="ARBA" id="ARBA00001947"/>
    </source>
</evidence>
<dbReference type="GO" id="GO:0042277">
    <property type="term" value="F:peptide binding"/>
    <property type="evidence" value="ECO:0007669"/>
    <property type="project" value="TreeGrafter"/>
</dbReference>
<evidence type="ECO:0000256" key="5">
    <source>
        <dbReference type="ARBA" id="ARBA00015611"/>
    </source>
</evidence>
<evidence type="ECO:0000259" key="12">
    <source>
        <dbReference type="Pfam" id="PF01433"/>
    </source>
</evidence>
<comment type="caution">
    <text evidence="14">The sequence shown here is derived from an EMBL/GenBank/DDBJ whole genome shotgun (WGS) entry which is preliminary data.</text>
</comment>
<dbReference type="Proteomes" id="UP000475249">
    <property type="component" value="Unassembled WGS sequence"/>
</dbReference>
<comment type="cofactor">
    <cofactor evidence="2">
        <name>Zn(2+)</name>
        <dbReference type="ChEBI" id="CHEBI:29105"/>
    </cofactor>
</comment>
<dbReference type="InterPro" id="IPR050344">
    <property type="entry name" value="Peptidase_M1_aminopeptidases"/>
</dbReference>
<dbReference type="GO" id="GO:0016285">
    <property type="term" value="F:alanyl aminopeptidase activity"/>
    <property type="evidence" value="ECO:0007669"/>
    <property type="project" value="UniProtKB-EC"/>
</dbReference>
<keyword evidence="7" id="KW-0645">Protease</keyword>
<gene>
    <name evidence="14" type="ORF">GTQ38_13890</name>
</gene>
<dbReference type="AlphaFoldDB" id="A0A6L9EEV1"/>
<evidence type="ECO:0000256" key="1">
    <source>
        <dbReference type="ARBA" id="ARBA00000098"/>
    </source>
</evidence>
<keyword evidence="6" id="KW-0031">Aminopeptidase</keyword>
<feature type="domain" description="Aminopeptidase N-like N-terminal" evidence="13">
    <location>
        <begin position="31"/>
        <end position="196"/>
    </location>
</feature>
<feature type="domain" description="Peptidase M1 membrane alanine aminopeptidase" evidence="12">
    <location>
        <begin position="235"/>
        <end position="435"/>
    </location>
</feature>
<dbReference type="Gene3D" id="2.60.40.1730">
    <property type="entry name" value="tricorn interacting facor f3 domain"/>
    <property type="match status" value="1"/>
</dbReference>
<dbReference type="GO" id="GO:0006508">
    <property type="term" value="P:proteolysis"/>
    <property type="evidence" value="ECO:0007669"/>
    <property type="project" value="UniProtKB-KW"/>
</dbReference>
<sequence>MKLFLFLLGILLSNQTLEAQKQRALDFLKADISIHIDSSSRSIGGNVHYTFKALSKVDSVFLDAQNMSFSEVSLNNRSVKYTYDGKKLGLSKKMKAGKTYSLSIHFNAVPRQTVYFIGWDDNIPDNNQIWTQGQGKYSSHWLPSFDDMNEKVIFNMDLTFDKNYEIIANGKLERTEEKEGLKTWSFRMNKPMSSYLLAFAIGNYNRKELISSSGIPLELYYLPKDSLCAEPTYRYTRRIFDFLEEEIGFSYPWQNYKQVPVRDFLYAGMENTGTTIFSEAFVIDSTAFKDKNYVNVNAHELAHQWFGNLVTEGSGEHHWLHEGFATFYAYLAEKDIFGEEYFYWRLYDTAKQLEDLEQESRGDALTNPKAGSLTFYEKGAWALYILYQDLGEKNFKKGIRSYLEKYQYQNVTIDEFIAEMEDAGGKDLLAFREEWLEDDDFPFDEVKKRLIKASRPIKDFFDLQKEMTSSSDQDEAILDRYWTATDSEELKKRIILKYHKSLSNEFLKKAFDSQKLKIRQALSAVISPVPSELRTAYEGLLKEDSYITVENAFYQLWIQFPESRPKYLDMTAEVEGFPNKNIRLLWLLLAVLTRDYLSEEDKQLYTLELVGYTSPQYSFEIRQNAFQLLNEVQGLTDSNLVDLINASAHHSWQFRKFARRLLDKLLEDDKQKERLLRLSQGLNDRETRYLKSKISKK</sequence>
<dbReference type="GO" id="GO:0008270">
    <property type="term" value="F:zinc ion binding"/>
    <property type="evidence" value="ECO:0007669"/>
    <property type="project" value="InterPro"/>
</dbReference>
<evidence type="ECO:0000313" key="15">
    <source>
        <dbReference type="Proteomes" id="UP000475249"/>
    </source>
</evidence>
<evidence type="ECO:0000256" key="4">
    <source>
        <dbReference type="ARBA" id="ARBA00012564"/>
    </source>
</evidence>
<dbReference type="InterPro" id="IPR042097">
    <property type="entry name" value="Aminopeptidase_N-like_N_sf"/>
</dbReference>
<dbReference type="EC" id="3.4.11.2" evidence="4"/>
<keyword evidence="11" id="KW-0482">Metalloprotease</keyword>
<dbReference type="InterPro" id="IPR027268">
    <property type="entry name" value="Peptidase_M4/M1_CTD_sf"/>
</dbReference>
<dbReference type="RefSeq" id="WP_161436143.1">
    <property type="nucleotide sequence ID" value="NZ_WXYO01000006.1"/>
</dbReference>
<dbReference type="SUPFAM" id="SSF55486">
    <property type="entry name" value="Metalloproteases ('zincins'), catalytic domain"/>
    <property type="match status" value="1"/>
</dbReference>
<name>A0A6L9EEV1_9FLAO</name>
<dbReference type="Pfam" id="PF01433">
    <property type="entry name" value="Peptidase_M1"/>
    <property type="match status" value="1"/>
</dbReference>
<dbReference type="PRINTS" id="PR00756">
    <property type="entry name" value="ALADIPTASE"/>
</dbReference>
<organism evidence="14 15">
    <name type="scientific">Poritiphilus flavus</name>
    <dbReference type="NCBI Taxonomy" id="2697053"/>
    <lineage>
        <taxon>Bacteria</taxon>
        <taxon>Pseudomonadati</taxon>
        <taxon>Bacteroidota</taxon>
        <taxon>Flavobacteriia</taxon>
        <taxon>Flavobacteriales</taxon>
        <taxon>Flavobacteriaceae</taxon>
        <taxon>Poritiphilus</taxon>
    </lineage>
</organism>
<accession>A0A6L9EEV1</accession>
<dbReference type="EMBL" id="WXYO01000006">
    <property type="protein sequence ID" value="NAS13102.1"/>
    <property type="molecule type" value="Genomic_DNA"/>
</dbReference>
<dbReference type="InterPro" id="IPR045357">
    <property type="entry name" value="Aminopeptidase_N-like_N"/>
</dbReference>
<dbReference type="Pfam" id="PF17900">
    <property type="entry name" value="Peptidase_M1_N"/>
    <property type="match status" value="1"/>
</dbReference>
<evidence type="ECO:0000313" key="14">
    <source>
        <dbReference type="EMBL" id="NAS13102.1"/>
    </source>
</evidence>
<keyword evidence="9" id="KW-0378">Hydrolase</keyword>
<evidence type="ECO:0000256" key="11">
    <source>
        <dbReference type="ARBA" id="ARBA00023049"/>
    </source>
</evidence>
<evidence type="ECO:0000256" key="7">
    <source>
        <dbReference type="ARBA" id="ARBA00022670"/>
    </source>
</evidence>
<evidence type="ECO:0000256" key="8">
    <source>
        <dbReference type="ARBA" id="ARBA00022723"/>
    </source>
</evidence>
<reference evidence="14 15" key="1">
    <citation type="submission" date="2020-01" db="EMBL/GenBank/DDBJ databases">
        <title>Bacteria diversity of Porities sp.</title>
        <authorList>
            <person name="Wang G."/>
        </authorList>
    </citation>
    <scope>NUCLEOTIDE SEQUENCE [LARGE SCALE GENOMIC DNA]</scope>
    <source>
        <strain evidence="14 15">R33</strain>
    </source>
</reference>
<dbReference type="PANTHER" id="PTHR11533:SF174">
    <property type="entry name" value="PUROMYCIN-SENSITIVE AMINOPEPTIDASE-RELATED"/>
    <property type="match status" value="1"/>
</dbReference>
<comment type="catalytic activity">
    <reaction evidence="1">
        <text>Release of an N-terminal amino acid, Xaa-|-Yaa- from a peptide, amide or arylamide. Xaa is preferably Ala, but may be most amino acids including Pro (slow action). When a terminal hydrophobic residue is followed by a prolyl residue, the two may be released as an intact Xaa-Pro dipeptide.</text>
        <dbReference type="EC" id="3.4.11.2"/>
    </reaction>
</comment>
<proteinExistence type="inferred from homology"/>
<evidence type="ECO:0000259" key="13">
    <source>
        <dbReference type="Pfam" id="PF17900"/>
    </source>
</evidence>
<evidence type="ECO:0000256" key="6">
    <source>
        <dbReference type="ARBA" id="ARBA00022438"/>
    </source>
</evidence>
<dbReference type="GO" id="GO:0005615">
    <property type="term" value="C:extracellular space"/>
    <property type="evidence" value="ECO:0007669"/>
    <property type="project" value="TreeGrafter"/>
</dbReference>
<dbReference type="PANTHER" id="PTHR11533">
    <property type="entry name" value="PROTEASE M1 ZINC METALLOPROTEASE"/>
    <property type="match status" value="1"/>
</dbReference>
<keyword evidence="15" id="KW-1185">Reference proteome</keyword>
<comment type="similarity">
    <text evidence="3">Belongs to the peptidase M1 family.</text>
</comment>
<dbReference type="GO" id="GO:0043171">
    <property type="term" value="P:peptide catabolic process"/>
    <property type="evidence" value="ECO:0007669"/>
    <property type="project" value="TreeGrafter"/>
</dbReference>
<protein>
    <recommendedName>
        <fullName evidence="5">Aminopeptidase N</fullName>
        <ecNumber evidence="4">3.4.11.2</ecNumber>
    </recommendedName>
</protein>
<dbReference type="CDD" id="cd09603">
    <property type="entry name" value="M1_APN_like"/>
    <property type="match status" value="1"/>
</dbReference>
<dbReference type="InterPro" id="IPR014782">
    <property type="entry name" value="Peptidase_M1_dom"/>
</dbReference>
<dbReference type="InterPro" id="IPR001930">
    <property type="entry name" value="Peptidase_M1"/>
</dbReference>
<keyword evidence="10" id="KW-0862">Zinc</keyword>
<dbReference type="SUPFAM" id="SSF63737">
    <property type="entry name" value="Leukotriene A4 hydrolase N-terminal domain"/>
    <property type="match status" value="1"/>
</dbReference>
<dbReference type="Gene3D" id="1.10.390.10">
    <property type="entry name" value="Neutral Protease Domain 2"/>
    <property type="match status" value="1"/>
</dbReference>
<evidence type="ECO:0000256" key="9">
    <source>
        <dbReference type="ARBA" id="ARBA00022801"/>
    </source>
</evidence>